<gene>
    <name evidence="1" type="ORF">IGS67_00775</name>
</gene>
<proteinExistence type="predicted"/>
<keyword evidence="2" id="KW-1185">Reference proteome</keyword>
<accession>A0ABR9DLR1</accession>
<sequence length="97" mass="9236">MLPVVVVALLVVLTVAAVGVAHLSVLDGARAGARAAALGLTEADAVAAARRVAGATASVDLVVTDGWASVAVRRGVGDGRGPLGALGVSATAVAAVE</sequence>
<dbReference type="NCBIfam" id="NF041390">
    <property type="entry name" value="TadE_Rv3655c"/>
    <property type="match status" value="1"/>
</dbReference>
<organism evidence="1 2">
    <name type="scientific">Flavimobilis rhizosphaerae</name>
    <dbReference type="NCBI Taxonomy" id="2775421"/>
    <lineage>
        <taxon>Bacteria</taxon>
        <taxon>Bacillati</taxon>
        <taxon>Actinomycetota</taxon>
        <taxon>Actinomycetes</taxon>
        <taxon>Micrococcales</taxon>
        <taxon>Jonesiaceae</taxon>
        <taxon>Flavimobilis</taxon>
    </lineage>
</organism>
<evidence type="ECO:0000313" key="1">
    <source>
        <dbReference type="EMBL" id="MBD9698033.1"/>
    </source>
</evidence>
<dbReference type="InterPro" id="IPR049790">
    <property type="entry name" value="Rv3655c/TadE"/>
</dbReference>
<protein>
    <submittedName>
        <fullName evidence="1">TadE family protein</fullName>
    </submittedName>
</protein>
<comment type="caution">
    <text evidence="1">The sequence shown here is derived from an EMBL/GenBank/DDBJ whole genome shotgun (WGS) entry which is preliminary data.</text>
</comment>
<name>A0ABR9DLR1_9MICO</name>
<dbReference type="Proteomes" id="UP000642107">
    <property type="component" value="Unassembled WGS sequence"/>
</dbReference>
<dbReference type="EMBL" id="JACZDF010000001">
    <property type="protein sequence ID" value="MBD9698033.1"/>
    <property type="molecule type" value="Genomic_DNA"/>
</dbReference>
<reference evidence="1 2" key="1">
    <citation type="submission" date="2020-09" db="EMBL/GenBank/DDBJ databases">
        <title>Flavimobilis rhizosphaerae sp. nov., isolated from rhizosphere soil of Spartina alterniflora.</title>
        <authorList>
            <person name="Hanqin C."/>
        </authorList>
    </citation>
    <scope>NUCLEOTIDE SEQUENCE [LARGE SCALE GENOMIC DNA]</scope>
    <source>
        <strain evidence="1 2">GY 10621</strain>
    </source>
</reference>
<evidence type="ECO:0000313" key="2">
    <source>
        <dbReference type="Proteomes" id="UP000642107"/>
    </source>
</evidence>